<dbReference type="EMBL" id="PKMF04000688">
    <property type="protein sequence ID" value="KAK7821791.1"/>
    <property type="molecule type" value="Genomic_DNA"/>
</dbReference>
<proteinExistence type="predicted"/>
<evidence type="ECO:0000313" key="2">
    <source>
        <dbReference type="Proteomes" id="UP000237347"/>
    </source>
</evidence>
<dbReference type="InterPro" id="IPR053340">
    <property type="entry name" value="PTF2"/>
</dbReference>
<comment type="caution">
    <text evidence="1">The sequence shown here is derived from an EMBL/GenBank/DDBJ whole genome shotgun (WGS) entry which is preliminary data.</text>
</comment>
<dbReference type="Gene3D" id="1.10.472.170">
    <property type="match status" value="1"/>
</dbReference>
<dbReference type="InterPro" id="IPR036915">
    <property type="entry name" value="Cyclin-like_sf"/>
</dbReference>
<dbReference type="AlphaFoldDB" id="A0AAW0J5G3"/>
<reference evidence="1 2" key="1">
    <citation type="journal article" date="2018" name="Sci. Data">
        <title>The draft genome sequence of cork oak.</title>
        <authorList>
            <person name="Ramos A.M."/>
            <person name="Usie A."/>
            <person name="Barbosa P."/>
            <person name="Barros P.M."/>
            <person name="Capote T."/>
            <person name="Chaves I."/>
            <person name="Simoes F."/>
            <person name="Abreu I."/>
            <person name="Carrasquinho I."/>
            <person name="Faro C."/>
            <person name="Guimaraes J.B."/>
            <person name="Mendonca D."/>
            <person name="Nobrega F."/>
            <person name="Rodrigues L."/>
            <person name="Saibo N.J.M."/>
            <person name="Varela M.C."/>
            <person name="Egas C."/>
            <person name="Matos J."/>
            <person name="Miguel C.M."/>
            <person name="Oliveira M.M."/>
            <person name="Ricardo C.P."/>
            <person name="Goncalves S."/>
        </authorList>
    </citation>
    <scope>NUCLEOTIDE SEQUENCE [LARGE SCALE GENOMIC DNA]</scope>
    <source>
        <strain evidence="2">cv. HL8</strain>
    </source>
</reference>
<organism evidence="1 2">
    <name type="scientific">Quercus suber</name>
    <name type="common">Cork oak</name>
    <dbReference type="NCBI Taxonomy" id="58331"/>
    <lineage>
        <taxon>Eukaryota</taxon>
        <taxon>Viridiplantae</taxon>
        <taxon>Streptophyta</taxon>
        <taxon>Embryophyta</taxon>
        <taxon>Tracheophyta</taxon>
        <taxon>Spermatophyta</taxon>
        <taxon>Magnoliopsida</taxon>
        <taxon>eudicotyledons</taxon>
        <taxon>Gunneridae</taxon>
        <taxon>Pentapetalae</taxon>
        <taxon>rosids</taxon>
        <taxon>fabids</taxon>
        <taxon>Fagales</taxon>
        <taxon>Fagaceae</taxon>
        <taxon>Quercus</taxon>
    </lineage>
</organism>
<evidence type="ECO:0000313" key="1">
    <source>
        <dbReference type="EMBL" id="KAK7821791.1"/>
    </source>
</evidence>
<name>A0AAW0J5G3_QUESU</name>
<dbReference type="Gene3D" id="1.10.472.10">
    <property type="entry name" value="Cyclin-like"/>
    <property type="match status" value="1"/>
</dbReference>
<keyword evidence="2" id="KW-1185">Reference proteome</keyword>
<dbReference type="Proteomes" id="UP000237347">
    <property type="component" value="Unassembled WGS sequence"/>
</dbReference>
<protein>
    <submittedName>
        <fullName evidence="1">Plant-specific tfiib-related protein ptf2</fullName>
    </submittedName>
</protein>
<accession>A0AAW0J5G3</accession>
<dbReference type="PANTHER" id="PTHR48428:SF1">
    <property type="entry name" value="PLANT-SPECIFIC TFIIB-RELATED PROTEIN PTF2"/>
    <property type="match status" value="1"/>
</dbReference>
<sequence>MSGCCKHCGSNSIVHDDISANLFCSSSQNLSQNSTASMPRSAVSTAQKAPLSVSALQVRALNTLTKKRKSTMPKTPLMTLSTSLLLSPSKCSDIKTMIAQITENEFGQGDWFPILMGACAYVVMWKDNKSLPIAEVASVVGCDIYELGRMFIRVVDFLGLKGSEEFLEFDIVVAFERAARNCGKFSGLGRDVVERMRKQGVFFFIQCAVQWFLTTGRKPLPVVAELNEVDLRIEDVALEVHAAVSTCRLRYKELLESLVKVAQVLPRGKDVTVKNVVRNAPFVIQYMERKLMGKHEEKGGGIDLGDAVSECLSKNVEHGTSGNCVENDSLYFEPEENRGFVRSRGESFDRVKISHECLSLIYTEYLNEMGHEKFMEGSGEVPQRKGMRGFEFLACRDWWEGKSELSKKLLLKQILEKDVGLDALPTSFVNGCKVYKRRKEKINAAKLRISRIKHPLGTDLGEGGDIGLSECVNAGKKRKGKRVKDIDWEDFIVFCEISEETAASSFSAAANTAAAIPLSTTTSRRTCSAPRAASSQNSTATMPRSAVSTAQKAPLSMSALQVRPLNTLTKKRKSTMPKTSLMTLSTSLLLSPSKCSDIKTMIAQITENEFGQGDWFPILIGACAYVVMRKDNKSLPIAEVASVVGCDIYELGRMFIHVVDFLGLKGSEEFLEFDIVVAFERAWFLTTGRKPLPVVAAVLVLVVELNEVDLRIEDVALEVHAAVSTCRLMYKELLESLVKVAQVLPQGKDVTVKNVVRNAPFVIQYMERKLMGKREEKGGGIDLGDAVSECLRKNVEHGTSGNCVENDSLYFEPEENRGFVRSGGESFDRVKISHECLSLIYTEFLNEMGHEKFMEGSGEVPQRKGMRGFEFLACRDWWEGKSELSKKLLLKQILEKDVGLDALPTSFVNGCKVYKRRKEKINAAKLRISRIKHPLGTDLGEGGDIGLSECVNAGKKRKGKRVKDIDWEDFIIEALLLHEVKEEEIEKGHYNTLLDLHVFNGGILPEVPVWKLRISRIKHPLGTDLGEGGDIGLSECVNAGKKRKGKRVKDIDWEDFIIEALLLHEVKEEEIEKGHYNTLLDLHVFNGGILPENFPCQEVERHNKPEVELNSSSDHNCDFGGSKQNFYLAMPTC</sequence>
<dbReference type="PANTHER" id="PTHR48428">
    <property type="entry name" value="PLANT-SPECIFIC TFIIB-RELATED PROTEIN PTF2"/>
    <property type="match status" value="1"/>
</dbReference>
<dbReference type="SUPFAM" id="SSF47954">
    <property type="entry name" value="Cyclin-like"/>
    <property type="match status" value="2"/>
</dbReference>
<gene>
    <name evidence="1" type="primary">PTF2_0</name>
    <name evidence="1" type="ORF">CFP56_037286</name>
</gene>